<dbReference type="Pfam" id="PF11858">
    <property type="entry name" value="DUF3378"/>
    <property type="match status" value="1"/>
</dbReference>
<comment type="cofactor">
    <cofactor evidence="2">
        <name>Mg(2+)</name>
        <dbReference type="ChEBI" id="CHEBI:18420"/>
    </cofactor>
</comment>
<dbReference type="GO" id="GO:0046872">
    <property type="term" value="F:metal ion binding"/>
    <property type="evidence" value="ECO:0007669"/>
    <property type="project" value="UniProtKB-KW"/>
</dbReference>
<dbReference type="PANTHER" id="PTHR10954">
    <property type="entry name" value="RIBONUCLEASE H2 SUBUNIT A"/>
    <property type="match status" value="1"/>
</dbReference>
<dbReference type="AlphaFoldDB" id="A0AAE3VHM0"/>
<comment type="subcellular location">
    <subcellularLocation>
        <location evidence="4">Cytoplasm</location>
    </subcellularLocation>
</comment>
<evidence type="ECO:0000313" key="15">
    <source>
        <dbReference type="EMBL" id="MDQ0290421.1"/>
    </source>
</evidence>
<keyword evidence="6" id="KW-0963">Cytoplasm</keyword>
<feature type="binding site" evidence="12">
    <location>
        <position position="104"/>
    </location>
    <ligand>
        <name>a divalent metal cation</name>
        <dbReference type="ChEBI" id="CHEBI:60240"/>
    </ligand>
</feature>
<evidence type="ECO:0000256" key="11">
    <source>
        <dbReference type="ARBA" id="ARBA00022842"/>
    </source>
</evidence>
<evidence type="ECO:0000256" key="10">
    <source>
        <dbReference type="ARBA" id="ARBA00022801"/>
    </source>
</evidence>
<keyword evidence="9 12" id="KW-0255">Endonuclease</keyword>
<dbReference type="PROSITE" id="PS51975">
    <property type="entry name" value="RNASE_H_2"/>
    <property type="match status" value="1"/>
</dbReference>
<dbReference type="RefSeq" id="WP_307261939.1">
    <property type="nucleotide sequence ID" value="NZ_JAUSVL010000001.1"/>
</dbReference>
<dbReference type="GO" id="GO:0005737">
    <property type="term" value="C:cytoplasm"/>
    <property type="evidence" value="ECO:0007669"/>
    <property type="project" value="UniProtKB-SubCell"/>
</dbReference>
<evidence type="ECO:0000256" key="8">
    <source>
        <dbReference type="ARBA" id="ARBA00022723"/>
    </source>
</evidence>
<sequence>MPPAATSYVCTIDAAQAVALQGLMADRGWVFDDMPYARWRGRLGKTTVVAYQSGKLTVQGRETAEFVQFLLEPEILHEARFGYETVLAEVESPEQFGPHAGIDESGKGDYFGPLVVACAYTDEASAKTLLQAGVADSKTIKSDKKIAVLADLIRRECADRFSVVAIGPETYNRMYASFGNLNRLLAWGHARALENLLEKVPDCPRALADQFAANENTVLRALGERGKRLRLEQRPRAEADVAVAAASILARAEFVRRLAQLGDGVGVELPKGASAAVLACAKAIAAKGGRDALAKVAKMHFKTTLEALPPL</sequence>
<dbReference type="GO" id="GO:0004523">
    <property type="term" value="F:RNA-DNA hybrid ribonuclease activity"/>
    <property type="evidence" value="ECO:0007669"/>
    <property type="project" value="UniProtKB-UniRule"/>
</dbReference>
<evidence type="ECO:0000256" key="9">
    <source>
        <dbReference type="ARBA" id="ARBA00022759"/>
    </source>
</evidence>
<dbReference type="GO" id="GO:0032299">
    <property type="term" value="C:ribonuclease H2 complex"/>
    <property type="evidence" value="ECO:0007669"/>
    <property type="project" value="TreeGrafter"/>
</dbReference>
<dbReference type="Gene3D" id="3.30.310.10">
    <property type="entry name" value="TATA-Binding Protein"/>
    <property type="match status" value="1"/>
</dbReference>
<dbReference type="InterPro" id="IPR024568">
    <property type="entry name" value="RNase_HIII_N"/>
</dbReference>
<evidence type="ECO:0000256" key="5">
    <source>
        <dbReference type="ARBA" id="ARBA00008378"/>
    </source>
</evidence>
<dbReference type="InterPro" id="IPR012295">
    <property type="entry name" value="TBP_dom_sf"/>
</dbReference>
<dbReference type="Pfam" id="PF01351">
    <property type="entry name" value="RNase_HII"/>
    <property type="match status" value="1"/>
</dbReference>
<proteinExistence type="inferred from homology"/>
<dbReference type="InterPro" id="IPR024567">
    <property type="entry name" value="RNase_HII/HIII_dom"/>
</dbReference>
<dbReference type="Gene3D" id="3.30.420.10">
    <property type="entry name" value="Ribonuclease H-like superfamily/Ribonuclease H"/>
    <property type="match status" value="1"/>
</dbReference>
<dbReference type="Proteomes" id="UP001238163">
    <property type="component" value="Unassembled WGS sequence"/>
</dbReference>
<dbReference type="PIRSF" id="PIRSF037748">
    <property type="entry name" value="RnhC"/>
    <property type="match status" value="1"/>
</dbReference>
<dbReference type="InterPro" id="IPR036397">
    <property type="entry name" value="RNaseH_sf"/>
</dbReference>
<accession>A0AAE3VHM0</accession>
<keyword evidence="10 12" id="KW-0378">Hydrolase</keyword>
<comment type="function">
    <text evidence="3 13">Endonuclease that specifically degrades the RNA of RNA-DNA hybrids.</text>
</comment>
<keyword evidence="7 12" id="KW-0540">Nuclease</keyword>
<comment type="catalytic activity">
    <reaction evidence="1 12 13">
        <text>Endonucleolytic cleavage to 5'-phosphomonoester.</text>
        <dbReference type="EC" id="3.1.26.4"/>
    </reaction>
</comment>
<dbReference type="GO" id="GO:0043137">
    <property type="term" value="P:DNA replication, removal of RNA primer"/>
    <property type="evidence" value="ECO:0007669"/>
    <property type="project" value="TreeGrafter"/>
</dbReference>
<protein>
    <recommendedName>
        <fullName evidence="13">Ribonuclease</fullName>
        <ecNumber evidence="13">3.1.26.4</ecNumber>
    </recommendedName>
</protein>
<keyword evidence="11" id="KW-0460">Magnesium</keyword>
<dbReference type="InterPro" id="IPR012337">
    <property type="entry name" value="RNaseH-like_sf"/>
</dbReference>
<name>A0AAE3VHM0_9BACT</name>
<evidence type="ECO:0000256" key="2">
    <source>
        <dbReference type="ARBA" id="ARBA00001946"/>
    </source>
</evidence>
<dbReference type="EMBL" id="JAUSVL010000001">
    <property type="protein sequence ID" value="MDQ0290421.1"/>
    <property type="molecule type" value="Genomic_DNA"/>
</dbReference>
<comment type="caution">
    <text evidence="15">The sequence shown here is derived from an EMBL/GenBank/DDBJ whole genome shotgun (WGS) entry which is preliminary data.</text>
</comment>
<evidence type="ECO:0000256" key="12">
    <source>
        <dbReference type="PROSITE-ProRule" id="PRU01319"/>
    </source>
</evidence>
<evidence type="ECO:0000256" key="4">
    <source>
        <dbReference type="ARBA" id="ARBA00004496"/>
    </source>
</evidence>
<dbReference type="GO" id="GO:0003723">
    <property type="term" value="F:RNA binding"/>
    <property type="evidence" value="ECO:0007669"/>
    <property type="project" value="UniProtKB-UniRule"/>
</dbReference>
<evidence type="ECO:0000256" key="7">
    <source>
        <dbReference type="ARBA" id="ARBA00022722"/>
    </source>
</evidence>
<feature type="domain" description="RNase H type-2" evidence="14">
    <location>
        <begin position="97"/>
        <end position="311"/>
    </location>
</feature>
<feature type="binding site" evidence="12">
    <location>
        <position position="103"/>
    </location>
    <ligand>
        <name>a divalent metal cation</name>
        <dbReference type="ChEBI" id="CHEBI:60240"/>
    </ligand>
</feature>
<gene>
    <name evidence="15" type="ORF">J3R75_002528</name>
</gene>
<dbReference type="SUPFAM" id="SSF53098">
    <property type="entry name" value="Ribonuclease H-like"/>
    <property type="match status" value="1"/>
</dbReference>
<evidence type="ECO:0000256" key="1">
    <source>
        <dbReference type="ARBA" id="ARBA00000077"/>
    </source>
</evidence>
<evidence type="ECO:0000259" key="14">
    <source>
        <dbReference type="PROSITE" id="PS51975"/>
    </source>
</evidence>
<organism evidence="15 16">
    <name type="scientific">Oligosphaera ethanolica</name>
    <dbReference type="NCBI Taxonomy" id="760260"/>
    <lineage>
        <taxon>Bacteria</taxon>
        <taxon>Pseudomonadati</taxon>
        <taxon>Lentisphaerota</taxon>
        <taxon>Oligosphaeria</taxon>
        <taxon>Oligosphaerales</taxon>
        <taxon>Oligosphaeraceae</taxon>
        <taxon>Oligosphaera</taxon>
    </lineage>
</organism>
<feature type="binding site" evidence="12">
    <location>
        <position position="209"/>
    </location>
    <ligand>
        <name>a divalent metal cation</name>
        <dbReference type="ChEBI" id="CHEBI:60240"/>
    </ligand>
</feature>
<comment type="cofactor">
    <cofactor evidence="12">
        <name>Mn(2+)</name>
        <dbReference type="ChEBI" id="CHEBI:29035"/>
    </cofactor>
    <cofactor evidence="12">
        <name>Mg(2+)</name>
        <dbReference type="ChEBI" id="CHEBI:18420"/>
    </cofactor>
    <text evidence="12">Manganese or magnesium. Binds 1 divalent metal ion per monomer in the absence of substrate. May bind a second metal ion after substrate binding.</text>
</comment>
<dbReference type="InterPro" id="IPR004641">
    <property type="entry name" value="RNase_HIII"/>
</dbReference>
<dbReference type="PANTHER" id="PTHR10954:SF23">
    <property type="entry name" value="RIBONUCLEASE"/>
    <property type="match status" value="1"/>
</dbReference>
<dbReference type="EC" id="3.1.26.4" evidence="13"/>
<evidence type="ECO:0000256" key="13">
    <source>
        <dbReference type="RuleBase" id="RU003515"/>
    </source>
</evidence>
<keyword evidence="8 12" id="KW-0479">Metal-binding</keyword>
<evidence type="ECO:0000256" key="6">
    <source>
        <dbReference type="ARBA" id="ARBA00022490"/>
    </source>
</evidence>
<dbReference type="CDD" id="cd06590">
    <property type="entry name" value="RNase_HII_bacteria_HIII_like"/>
    <property type="match status" value="1"/>
</dbReference>
<reference evidence="15" key="1">
    <citation type="submission" date="2023-07" db="EMBL/GenBank/DDBJ databases">
        <title>Genomic Encyclopedia of Type Strains, Phase IV (KMG-IV): sequencing the most valuable type-strain genomes for metagenomic binning, comparative biology and taxonomic classification.</title>
        <authorList>
            <person name="Goeker M."/>
        </authorList>
    </citation>
    <scope>NUCLEOTIDE SEQUENCE</scope>
    <source>
        <strain evidence="15">DSM 24202</strain>
    </source>
</reference>
<dbReference type="NCBIfam" id="TIGR00716">
    <property type="entry name" value="rnhC"/>
    <property type="match status" value="1"/>
</dbReference>
<dbReference type="GO" id="GO:0006298">
    <property type="term" value="P:mismatch repair"/>
    <property type="evidence" value="ECO:0007669"/>
    <property type="project" value="TreeGrafter"/>
</dbReference>
<comment type="similarity">
    <text evidence="5">Belongs to the RNase HII family. RnhC subfamily.</text>
</comment>
<evidence type="ECO:0000313" key="16">
    <source>
        <dbReference type="Proteomes" id="UP001238163"/>
    </source>
</evidence>
<keyword evidence="16" id="KW-1185">Reference proteome</keyword>
<dbReference type="InterPro" id="IPR001352">
    <property type="entry name" value="RNase_HII/HIII"/>
</dbReference>
<evidence type="ECO:0000256" key="3">
    <source>
        <dbReference type="ARBA" id="ARBA00004065"/>
    </source>
</evidence>